<protein>
    <submittedName>
        <fullName evidence="5">Acyltransferase domain-containing protein</fullName>
    </submittedName>
</protein>
<feature type="compositionally biased region" description="Low complexity" evidence="3">
    <location>
        <begin position="27"/>
        <end position="38"/>
    </location>
</feature>
<keyword evidence="6" id="KW-1185">Reference proteome</keyword>
<gene>
    <name evidence="5" type="ORF">IF129_25955</name>
</gene>
<dbReference type="InterPro" id="IPR050091">
    <property type="entry name" value="PKS_NRPS_Biosynth_Enz"/>
</dbReference>
<evidence type="ECO:0000256" key="2">
    <source>
        <dbReference type="ARBA" id="ARBA00023268"/>
    </source>
</evidence>
<dbReference type="GO" id="GO:0004312">
    <property type="term" value="F:fatty acid synthase activity"/>
    <property type="evidence" value="ECO:0007669"/>
    <property type="project" value="TreeGrafter"/>
</dbReference>
<feature type="non-terminal residue" evidence="5">
    <location>
        <position position="1"/>
    </location>
</feature>
<evidence type="ECO:0000259" key="4">
    <source>
        <dbReference type="Pfam" id="PF00698"/>
    </source>
</evidence>
<reference evidence="5" key="1">
    <citation type="submission" date="2020-09" db="EMBL/GenBank/DDBJ databases">
        <title>Secondary metabolite and genome analysis of marine Streptomyces chumphonensis KK1-2T.</title>
        <authorList>
            <person name="Phongsopitanun W."/>
            <person name="Kanchanasin P."/>
            <person name="Pittayakhajonwut P."/>
            <person name="Suwanborirux K."/>
            <person name="Tanasupawat S."/>
        </authorList>
    </citation>
    <scope>NUCLEOTIDE SEQUENCE</scope>
    <source>
        <strain evidence="5">KK1-2</strain>
    </source>
</reference>
<dbReference type="Gene3D" id="3.40.366.10">
    <property type="entry name" value="Malonyl-Coenzyme A Acyl Carrier Protein, domain 2"/>
    <property type="match status" value="1"/>
</dbReference>
<evidence type="ECO:0000313" key="6">
    <source>
        <dbReference type="Proteomes" id="UP000632289"/>
    </source>
</evidence>
<organism evidence="5 6">
    <name type="scientific">Streptomyces chumphonensis</name>
    <dbReference type="NCBI Taxonomy" id="1214925"/>
    <lineage>
        <taxon>Bacteria</taxon>
        <taxon>Bacillati</taxon>
        <taxon>Actinomycetota</taxon>
        <taxon>Actinomycetes</taxon>
        <taxon>Kitasatosporales</taxon>
        <taxon>Streptomycetaceae</taxon>
        <taxon>Streptomyces</taxon>
    </lineage>
</organism>
<proteinExistence type="predicted"/>
<dbReference type="Proteomes" id="UP000632289">
    <property type="component" value="Unassembled WGS sequence"/>
</dbReference>
<dbReference type="GO" id="GO:0006633">
    <property type="term" value="P:fatty acid biosynthetic process"/>
    <property type="evidence" value="ECO:0007669"/>
    <property type="project" value="TreeGrafter"/>
</dbReference>
<dbReference type="EMBL" id="JACXYU010000041">
    <property type="protein sequence ID" value="MBD3934988.1"/>
    <property type="molecule type" value="Genomic_DNA"/>
</dbReference>
<dbReference type="Pfam" id="PF00698">
    <property type="entry name" value="Acyl_transf_1"/>
    <property type="match status" value="1"/>
</dbReference>
<keyword evidence="2" id="KW-0511">Multifunctional enzyme</keyword>
<keyword evidence="1" id="KW-0808">Transferase</keyword>
<keyword evidence="5" id="KW-0012">Acyltransferase</keyword>
<evidence type="ECO:0000256" key="1">
    <source>
        <dbReference type="ARBA" id="ARBA00022679"/>
    </source>
</evidence>
<feature type="region of interest" description="Disordered" evidence="3">
    <location>
        <begin position="1"/>
        <end position="38"/>
    </location>
</feature>
<dbReference type="InterPro" id="IPR001227">
    <property type="entry name" value="Ac_transferase_dom_sf"/>
</dbReference>
<dbReference type="Pfam" id="PF22621">
    <property type="entry name" value="CurL-like_PKS_C"/>
    <property type="match status" value="1"/>
</dbReference>
<accession>A0A927F492</accession>
<dbReference type="RefSeq" id="WP_191212284.1">
    <property type="nucleotide sequence ID" value="NZ_JACXYU010000041.1"/>
</dbReference>
<dbReference type="InterPro" id="IPR014043">
    <property type="entry name" value="Acyl_transferase_dom"/>
</dbReference>
<feature type="domain" description="Malonyl-CoA:ACP transacylase (MAT)" evidence="4">
    <location>
        <begin position="127"/>
        <end position="211"/>
    </location>
</feature>
<evidence type="ECO:0000256" key="3">
    <source>
        <dbReference type="SAM" id="MobiDB-lite"/>
    </source>
</evidence>
<name>A0A927F492_9ACTN</name>
<dbReference type="InterPro" id="IPR016035">
    <property type="entry name" value="Acyl_Trfase/lysoPLipase"/>
</dbReference>
<dbReference type="PANTHER" id="PTHR43775">
    <property type="entry name" value="FATTY ACID SYNTHASE"/>
    <property type="match status" value="1"/>
</dbReference>
<dbReference type="AlphaFoldDB" id="A0A927F492"/>
<dbReference type="SUPFAM" id="SSF52151">
    <property type="entry name" value="FabD/lysophospholipase-like"/>
    <property type="match status" value="1"/>
</dbReference>
<sequence>VSGTNAHVILEQAPEAPEQAGRSGHPAAGEGTGASATGGVTAWSVSARTPEALRAQAERVREAVAEHPHWSPDEVGHALATGRTWFDQRAVVLGRDRDELLRGLDALAAGEEAPGVVTGSGRCAAPVFVFPGQGSQWTGMAHELLGTSAVFRESIAACEAALSPHVDWSLTEVLRSDEPITRVDVIQPVLFAVMVSLADLWRSLGVEPAAV</sequence>
<comment type="caution">
    <text evidence="5">The sequence shown here is derived from an EMBL/GenBank/DDBJ whole genome shotgun (WGS) entry which is preliminary data.</text>
</comment>
<evidence type="ECO:0000313" key="5">
    <source>
        <dbReference type="EMBL" id="MBD3934988.1"/>
    </source>
</evidence>
<feature type="non-terminal residue" evidence="5">
    <location>
        <position position="211"/>
    </location>
</feature>
<dbReference type="PANTHER" id="PTHR43775:SF51">
    <property type="entry name" value="INACTIVE PHENOLPHTHIOCEROL SYNTHESIS POLYKETIDE SYNTHASE TYPE I PKS1-RELATED"/>
    <property type="match status" value="1"/>
</dbReference>